<evidence type="ECO:0000259" key="2">
    <source>
        <dbReference type="Pfam" id="PF08327"/>
    </source>
</evidence>
<dbReference type="EMBL" id="JAPIUX010000001">
    <property type="protein sequence ID" value="MCX2559789.1"/>
    <property type="molecule type" value="Genomic_DNA"/>
</dbReference>
<sequence>MARSNEGGASVGFLQAITHIRVYSLHSACEDTPMHEKSATLLIKAPRAAVWEALTSPPIIERYFFGTVLKTDWRVASPMLFSGTYQGRTYEDHGTVLTFAPPTSLSYSYWSSFSETEDRPDTRLIVGYFLEDDGESTHLTVTTSNCATEEQAQHSVETWQVVLNGLKALLETTPQPPA</sequence>
<proteinExistence type="inferred from homology"/>
<dbReference type="SUPFAM" id="SSF55961">
    <property type="entry name" value="Bet v1-like"/>
    <property type="match status" value="1"/>
</dbReference>
<comment type="similarity">
    <text evidence="1">Belongs to the AHA1 family.</text>
</comment>
<name>A0ABT3Q3D5_9PROT</name>
<feature type="domain" description="Activator of Hsp90 ATPase homologue 1/2-like C-terminal" evidence="2">
    <location>
        <begin position="44"/>
        <end position="171"/>
    </location>
</feature>
<protein>
    <submittedName>
        <fullName evidence="3">SRPBCC domain-containing protein</fullName>
    </submittedName>
</protein>
<dbReference type="InterPro" id="IPR013538">
    <property type="entry name" value="ASHA1/2-like_C"/>
</dbReference>
<comment type="caution">
    <text evidence="3">The sequence shown here is derived from an EMBL/GenBank/DDBJ whole genome shotgun (WGS) entry which is preliminary data.</text>
</comment>
<dbReference type="Pfam" id="PF08327">
    <property type="entry name" value="AHSA1"/>
    <property type="match status" value="1"/>
</dbReference>
<evidence type="ECO:0000256" key="1">
    <source>
        <dbReference type="ARBA" id="ARBA00006817"/>
    </source>
</evidence>
<keyword evidence="4" id="KW-1185">Reference proteome</keyword>
<dbReference type="Proteomes" id="UP001526446">
    <property type="component" value="Unassembled WGS sequence"/>
</dbReference>
<reference evidence="3 4" key="1">
    <citation type="submission" date="2022-11" db="EMBL/GenBank/DDBJ databases">
        <title>Genome sequencing of Acetobacter type strain.</title>
        <authorList>
            <person name="Heo J."/>
            <person name="Lee D."/>
            <person name="Han B.-H."/>
            <person name="Hong S.-B."/>
            <person name="Kwon S.-W."/>
        </authorList>
    </citation>
    <scope>NUCLEOTIDE SEQUENCE [LARGE SCALE GENOMIC DNA]</scope>
    <source>
        <strain evidence="3 4">KACC 21251</strain>
    </source>
</reference>
<dbReference type="Gene3D" id="3.30.530.20">
    <property type="match status" value="1"/>
</dbReference>
<dbReference type="InterPro" id="IPR023393">
    <property type="entry name" value="START-like_dom_sf"/>
</dbReference>
<accession>A0ABT3Q3D5</accession>
<gene>
    <name evidence="3" type="ORF">OQ252_00030</name>
</gene>
<evidence type="ECO:0000313" key="4">
    <source>
        <dbReference type="Proteomes" id="UP001526446"/>
    </source>
</evidence>
<organism evidence="3 4">
    <name type="scientific">Acetobacter farinalis</name>
    <dbReference type="NCBI Taxonomy" id="1260984"/>
    <lineage>
        <taxon>Bacteria</taxon>
        <taxon>Pseudomonadati</taxon>
        <taxon>Pseudomonadota</taxon>
        <taxon>Alphaproteobacteria</taxon>
        <taxon>Acetobacterales</taxon>
        <taxon>Acetobacteraceae</taxon>
        <taxon>Acetobacter</taxon>
    </lineage>
</organism>
<evidence type="ECO:0000313" key="3">
    <source>
        <dbReference type="EMBL" id="MCX2559789.1"/>
    </source>
</evidence>